<protein>
    <recommendedName>
        <fullName evidence="4">Ewing's tumor-associated antigen 1</fullName>
    </recommendedName>
</protein>
<evidence type="ECO:0000313" key="2">
    <source>
        <dbReference type="EMBL" id="KAK2567378.1"/>
    </source>
</evidence>
<feature type="compositionally biased region" description="Low complexity" evidence="1">
    <location>
        <begin position="505"/>
        <end position="516"/>
    </location>
</feature>
<feature type="compositionally biased region" description="Basic and acidic residues" evidence="1">
    <location>
        <begin position="15"/>
        <end position="27"/>
    </location>
</feature>
<dbReference type="Proteomes" id="UP001249851">
    <property type="component" value="Unassembled WGS sequence"/>
</dbReference>
<organism evidence="2 3">
    <name type="scientific">Acropora cervicornis</name>
    <name type="common">Staghorn coral</name>
    <dbReference type="NCBI Taxonomy" id="6130"/>
    <lineage>
        <taxon>Eukaryota</taxon>
        <taxon>Metazoa</taxon>
        <taxon>Cnidaria</taxon>
        <taxon>Anthozoa</taxon>
        <taxon>Hexacorallia</taxon>
        <taxon>Scleractinia</taxon>
        <taxon>Astrocoeniina</taxon>
        <taxon>Acroporidae</taxon>
        <taxon>Acropora</taxon>
    </lineage>
</organism>
<sequence length="516" mass="58038">MNITECFQMRKRRSVDKTPGRSHEDGRGTSVSPIGRKLHTPCHPSRTSCNTSFFDQSLDIVWDNNSPSPARTLSLGKRKKHYGSDSSSSGGEISDLVQKLADKSGQTPESKHPMLAFWMSREGNATSQKMNGNGTVTGISATTQKNQEFQTPSRRPRRVLRKCNKSKMRLLKQDIELLCNQVEKTDGENSIQEETGSPRSNISKSDKQKDDAFTVLKQRQTTEPDCNDRVSATVDEQLFDGWDTDEDTVLSQVEIPCFNNNVPETQILTNTQLLHTASHTLYKNSNVKPKAFDSKDQSMEKQIDENDSIVTESWDFVDDFGNGDDEDILESALDEFEKSQPVSVPDIRRVPLLRVKSELSHSDIKTDVCNSIIPVSRLQNSNSGCQVKRLQDTSSTLQRNSYARCQTTAAKTNFSFIPRSMYENTMNAASTLVRHSEVRDTRALASSNNKVQRNSNAQGIVNKPQENLSAKQKTAKGGTKPFQCSKEEIERKKMEALNRRKQKMSQSQQNNQNSRI</sequence>
<reference evidence="2" key="2">
    <citation type="journal article" date="2023" name="Science">
        <title>Genomic signatures of disease resistance in endangered staghorn corals.</title>
        <authorList>
            <person name="Vollmer S.V."/>
            <person name="Selwyn J.D."/>
            <person name="Despard B.A."/>
            <person name="Roesel C.L."/>
        </authorList>
    </citation>
    <scope>NUCLEOTIDE SEQUENCE</scope>
    <source>
        <strain evidence="2">K2</strain>
    </source>
</reference>
<feature type="region of interest" description="Disordered" evidence="1">
    <location>
        <begin position="186"/>
        <end position="209"/>
    </location>
</feature>
<feature type="region of interest" description="Disordered" evidence="1">
    <location>
        <begin position="9"/>
        <end position="48"/>
    </location>
</feature>
<reference evidence="2" key="1">
    <citation type="journal article" date="2023" name="G3 (Bethesda)">
        <title>Whole genome assembly and annotation of the endangered Caribbean coral Acropora cervicornis.</title>
        <authorList>
            <person name="Selwyn J.D."/>
            <person name="Vollmer S.V."/>
        </authorList>
    </citation>
    <scope>NUCLEOTIDE SEQUENCE</scope>
    <source>
        <strain evidence="2">K2</strain>
    </source>
</reference>
<feature type="region of interest" description="Disordered" evidence="1">
    <location>
        <begin position="444"/>
        <end position="516"/>
    </location>
</feature>
<dbReference type="AlphaFoldDB" id="A0AAD9VAJ7"/>
<keyword evidence="3" id="KW-1185">Reference proteome</keyword>
<evidence type="ECO:0000256" key="1">
    <source>
        <dbReference type="SAM" id="MobiDB-lite"/>
    </source>
</evidence>
<name>A0AAD9VAJ7_ACRCE</name>
<evidence type="ECO:0000313" key="3">
    <source>
        <dbReference type="Proteomes" id="UP001249851"/>
    </source>
</evidence>
<dbReference type="EMBL" id="JARQWQ010000014">
    <property type="protein sequence ID" value="KAK2567378.1"/>
    <property type="molecule type" value="Genomic_DNA"/>
</dbReference>
<feature type="region of interest" description="Disordered" evidence="1">
    <location>
        <begin position="64"/>
        <end position="92"/>
    </location>
</feature>
<proteinExistence type="predicted"/>
<feature type="compositionally biased region" description="Polar residues" evidence="1">
    <location>
        <begin position="444"/>
        <end position="472"/>
    </location>
</feature>
<accession>A0AAD9VAJ7</accession>
<feature type="compositionally biased region" description="Polar residues" evidence="1">
    <location>
        <begin position="188"/>
        <end position="203"/>
    </location>
</feature>
<gene>
    <name evidence="2" type="ORF">P5673_008181</name>
</gene>
<evidence type="ECO:0008006" key="4">
    <source>
        <dbReference type="Google" id="ProtNLM"/>
    </source>
</evidence>
<feature type="compositionally biased region" description="Basic and acidic residues" evidence="1">
    <location>
        <begin position="485"/>
        <end position="498"/>
    </location>
</feature>
<comment type="caution">
    <text evidence="2">The sequence shown here is derived from an EMBL/GenBank/DDBJ whole genome shotgun (WGS) entry which is preliminary data.</text>
</comment>